<proteinExistence type="predicted"/>
<evidence type="ECO:0000313" key="1">
    <source>
        <dbReference type="EMBL" id="KKS23663.1"/>
    </source>
</evidence>
<reference evidence="1 2" key="1">
    <citation type="journal article" date="2015" name="Nature">
        <title>rRNA introns, odd ribosomes, and small enigmatic genomes across a large radiation of phyla.</title>
        <authorList>
            <person name="Brown C.T."/>
            <person name="Hug L.A."/>
            <person name="Thomas B.C."/>
            <person name="Sharon I."/>
            <person name="Castelle C.J."/>
            <person name="Singh A."/>
            <person name="Wilkins M.J."/>
            <person name="Williams K.H."/>
            <person name="Banfield J.F."/>
        </authorList>
    </citation>
    <scope>NUCLEOTIDE SEQUENCE [LARGE SCALE GENOMIC DNA]</scope>
</reference>
<evidence type="ECO:0000313" key="2">
    <source>
        <dbReference type="Proteomes" id="UP000033949"/>
    </source>
</evidence>
<accession>A0A0G1AEH2</accession>
<dbReference type="AlphaFoldDB" id="A0A0G1AEH2"/>
<organism evidence="1 2">
    <name type="scientific">Candidatus Nomurabacteria bacterium GW2011_GWC2_41_8</name>
    <dbReference type="NCBI Taxonomy" id="1618755"/>
    <lineage>
        <taxon>Bacteria</taxon>
        <taxon>Candidatus Nomuraibacteriota</taxon>
    </lineage>
</organism>
<evidence type="ECO:0008006" key="3">
    <source>
        <dbReference type="Google" id="ProtNLM"/>
    </source>
</evidence>
<name>A0A0G1AEH2_9BACT</name>
<sequence length="583" mass="68490">MNTKTETRICQNCKKDFTIEPEDFNFYEKMAVPAPTWCPDCRLQRRLTFRNERTFYKCPCDLCGVSTISRYDPSKGELSYCGECWWSDKWNPASYGQGYDFSRPFFEQFSELMKKVPHQNLSVSYKTLTNSDFTNMNHYLKNCYYIFNSDYDERCLYGEEIEHSADCMDMTMAENTQLAYESVNCNKCYQIYYSVDCESSHDIWFSKNLVGCSNCFSCINLRGQQYCIFNEKYSREDYLKKLQKFNLGSYAGTQGIKKEAAGFWLKFPNKYMHGIQNLDSTGDYIYNSKYVKKSFVIAGGEYCKYCFLLIGKNNKECYDFTQFGENTEKVYESLVSGNGISNVIGGIVTLEGRNIRYSVDCRDSNRFGCVGIRDKKHYIFNKEYTKEEYENLVPKIVEHMNSMPYIDKKGCQYVYGDFFPTEISPYSYNETTAQEFFPLTKQEAGEQGYSWKEPKERNYKITIESENLPDNIKDIPDDMVSAVIGCEHGGKCKEQCTIAFKIIEPELQFYKSQNLPLPHLCPNCRHYQRVLNRNPNKFWHRQCMCDKKHVHHEGQCEVEFETSYAPERPEIVYCEKCYQQEVY</sequence>
<protein>
    <recommendedName>
        <fullName evidence="3">Zinc-binding domain-containing protein</fullName>
    </recommendedName>
</protein>
<dbReference type="EMBL" id="LCCC01000023">
    <property type="protein sequence ID" value="KKS23663.1"/>
    <property type="molecule type" value="Genomic_DNA"/>
</dbReference>
<dbReference type="Proteomes" id="UP000033949">
    <property type="component" value="Unassembled WGS sequence"/>
</dbReference>
<gene>
    <name evidence="1" type="ORF">UU82_C0023G0012</name>
</gene>
<comment type="caution">
    <text evidence="1">The sequence shown here is derived from an EMBL/GenBank/DDBJ whole genome shotgun (WGS) entry which is preliminary data.</text>
</comment>